<dbReference type="InterPro" id="IPR004045">
    <property type="entry name" value="Glutathione_S-Trfase_N"/>
</dbReference>
<dbReference type="InterPro" id="IPR036282">
    <property type="entry name" value="Glutathione-S-Trfase_C_sf"/>
</dbReference>
<dbReference type="CDD" id="cd03043">
    <property type="entry name" value="GST_N_1"/>
    <property type="match status" value="1"/>
</dbReference>
<dbReference type="InterPro" id="IPR040079">
    <property type="entry name" value="Glutathione_S-Trfase"/>
</dbReference>
<evidence type="ECO:0000313" key="3">
    <source>
        <dbReference type="Proteomes" id="UP000321464"/>
    </source>
</evidence>
<evidence type="ECO:0000259" key="1">
    <source>
        <dbReference type="PROSITE" id="PS50404"/>
    </source>
</evidence>
<proteinExistence type="predicted"/>
<dbReference type="SFLD" id="SFLDS00019">
    <property type="entry name" value="Glutathione_Transferase_(cytos"/>
    <property type="match status" value="1"/>
</dbReference>
<keyword evidence="2" id="KW-0808">Transferase</keyword>
<dbReference type="InterPro" id="IPR036249">
    <property type="entry name" value="Thioredoxin-like_sf"/>
</dbReference>
<dbReference type="Proteomes" id="UP000321464">
    <property type="component" value="Unassembled WGS sequence"/>
</dbReference>
<dbReference type="Pfam" id="PF13410">
    <property type="entry name" value="GST_C_2"/>
    <property type="match status" value="1"/>
</dbReference>
<reference evidence="2 3" key="1">
    <citation type="submission" date="2019-07" db="EMBL/GenBank/DDBJ databases">
        <title>Whole genome shotgun sequence of Novosphingobium sediminis NBRC 106119.</title>
        <authorList>
            <person name="Hosoyama A."/>
            <person name="Uohara A."/>
            <person name="Ohji S."/>
            <person name="Ichikawa N."/>
        </authorList>
    </citation>
    <scope>NUCLEOTIDE SEQUENCE [LARGE SCALE GENOMIC DNA]</scope>
    <source>
        <strain evidence="2 3">NBRC 106119</strain>
    </source>
</reference>
<dbReference type="OrthoDB" id="9799538at2"/>
<dbReference type="Gene3D" id="1.20.1050.10">
    <property type="match status" value="1"/>
</dbReference>
<dbReference type="CDD" id="cd03194">
    <property type="entry name" value="GST_C_3"/>
    <property type="match status" value="1"/>
</dbReference>
<dbReference type="PROSITE" id="PS50404">
    <property type="entry name" value="GST_NTER"/>
    <property type="match status" value="1"/>
</dbReference>
<dbReference type="AlphaFoldDB" id="A0A512AN11"/>
<dbReference type="SUPFAM" id="SSF47616">
    <property type="entry name" value="GST C-terminal domain-like"/>
    <property type="match status" value="1"/>
</dbReference>
<evidence type="ECO:0000313" key="2">
    <source>
        <dbReference type="EMBL" id="GEO01100.1"/>
    </source>
</evidence>
<dbReference type="Pfam" id="PF13409">
    <property type="entry name" value="GST_N_2"/>
    <property type="match status" value="1"/>
</dbReference>
<dbReference type="SUPFAM" id="SSF52833">
    <property type="entry name" value="Thioredoxin-like"/>
    <property type="match status" value="1"/>
</dbReference>
<dbReference type="PANTHER" id="PTHR42673">
    <property type="entry name" value="MALEYLACETOACETATE ISOMERASE"/>
    <property type="match status" value="1"/>
</dbReference>
<dbReference type="PANTHER" id="PTHR42673:SF4">
    <property type="entry name" value="MALEYLACETOACETATE ISOMERASE"/>
    <property type="match status" value="1"/>
</dbReference>
<protein>
    <submittedName>
        <fullName evidence="2">Glutathione S-transferase</fullName>
    </submittedName>
</protein>
<dbReference type="Gene3D" id="3.40.30.10">
    <property type="entry name" value="Glutaredoxin"/>
    <property type="match status" value="1"/>
</dbReference>
<organism evidence="2 3">
    <name type="scientific">Novosphingobium sediminis</name>
    <dbReference type="NCBI Taxonomy" id="707214"/>
    <lineage>
        <taxon>Bacteria</taxon>
        <taxon>Pseudomonadati</taxon>
        <taxon>Pseudomonadota</taxon>
        <taxon>Alphaproteobacteria</taxon>
        <taxon>Sphingomonadales</taxon>
        <taxon>Sphingomonadaceae</taxon>
        <taxon>Novosphingobium</taxon>
    </lineage>
</organism>
<name>A0A512AN11_9SPHN</name>
<comment type="caution">
    <text evidence="2">The sequence shown here is derived from an EMBL/GenBank/DDBJ whole genome shotgun (WGS) entry which is preliminary data.</text>
</comment>
<sequence length="222" mass="24697">MKLVIGNRSYSSWSLRGWLAARQSGLAFETQVVPLYGENWDAVKGAIPELAPSAGKVPVLWHGDGVVWDSLAILEYLADKVGRDRYWPKQDDARALARAMVSEMHSSFGALRSELPFNLRMEPVAKPLNDSVRADVERILTLWAQARARFGQGGPFLFGTFSAADIFFAPVVVRFRQYGVPVPGFAAAYMDAIWEHEWLEAWRAAAADESWSIPHFDAAADV</sequence>
<dbReference type="GO" id="GO:0006559">
    <property type="term" value="P:L-phenylalanine catabolic process"/>
    <property type="evidence" value="ECO:0007669"/>
    <property type="project" value="TreeGrafter"/>
</dbReference>
<dbReference type="GO" id="GO:0004364">
    <property type="term" value="F:glutathione transferase activity"/>
    <property type="evidence" value="ECO:0007669"/>
    <property type="project" value="TreeGrafter"/>
</dbReference>
<gene>
    <name evidence="2" type="ORF">NSE01_29320</name>
</gene>
<keyword evidence="3" id="KW-1185">Reference proteome</keyword>
<accession>A0A512AN11</accession>
<dbReference type="GO" id="GO:0006749">
    <property type="term" value="P:glutathione metabolic process"/>
    <property type="evidence" value="ECO:0007669"/>
    <property type="project" value="TreeGrafter"/>
</dbReference>
<dbReference type="RefSeq" id="WP_147160426.1">
    <property type="nucleotide sequence ID" value="NZ_BJYR01000019.1"/>
</dbReference>
<feature type="domain" description="GST N-terminal" evidence="1">
    <location>
        <begin position="1"/>
        <end position="85"/>
    </location>
</feature>
<dbReference type="GO" id="GO:0016034">
    <property type="term" value="F:maleylacetoacetate isomerase activity"/>
    <property type="evidence" value="ECO:0007669"/>
    <property type="project" value="TreeGrafter"/>
</dbReference>
<dbReference type="EMBL" id="BJYR01000019">
    <property type="protein sequence ID" value="GEO01100.1"/>
    <property type="molecule type" value="Genomic_DNA"/>
</dbReference>